<dbReference type="Pfam" id="PF01344">
    <property type="entry name" value="Kelch_1"/>
    <property type="match status" value="4"/>
</dbReference>
<dbReference type="EMBL" id="JAKUCV010005561">
    <property type="protein sequence ID" value="KAJ4830687.1"/>
    <property type="molecule type" value="Genomic_DNA"/>
</dbReference>
<dbReference type="PANTHER" id="PTHR46034:SF7">
    <property type="entry name" value="INFLUENZA VIRUS NS1A-BINDING PROTEIN"/>
    <property type="match status" value="1"/>
</dbReference>
<dbReference type="InterPro" id="IPR044832">
    <property type="entry name" value="NRP-like"/>
</dbReference>
<evidence type="ECO:0000259" key="2">
    <source>
        <dbReference type="PROSITE" id="PS51222"/>
    </source>
</evidence>
<accession>A0A9Q0J7A1</accession>
<dbReference type="GO" id="GO:0034976">
    <property type="term" value="P:response to endoplasmic reticulum stress"/>
    <property type="evidence" value="ECO:0007669"/>
    <property type="project" value="InterPro"/>
</dbReference>
<gene>
    <name evidence="3" type="ORF">Tsubulata_028403</name>
</gene>
<protein>
    <recommendedName>
        <fullName evidence="2">DCD domain-containing protein</fullName>
    </recommendedName>
</protein>
<feature type="coiled-coil region" evidence="1">
    <location>
        <begin position="409"/>
        <end position="436"/>
    </location>
</feature>
<dbReference type="Gene3D" id="2.120.10.80">
    <property type="entry name" value="Kelch-type beta propeller"/>
    <property type="match status" value="1"/>
</dbReference>
<dbReference type="SMART" id="SM00612">
    <property type="entry name" value="Kelch"/>
    <property type="match status" value="6"/>
</dbReference>
<evidence type="ECO:0000313" key="3">
    <source>
        <dbReference type="EMBL" id="KAJ4830687.1"/>
    </source>
</evidence>
<dbReference type="AlphaFoldDB" id="A0A9Q0J7A1"/>
<dbReference type="PROSITE" id="PS51222">
    <property type="entry name" value="DCD"/>
    <property type="match status" value="1"/>
</dbReference>
<dbReference type="InterPro" id="IPR015915">
    <property type="entry name" value="Kelch-typ_b-propeller"/>
</dbReference>
<feature type="domain" description="DCD" evidence="2">
    <location>
        <begin position="112"/>
        <end position="245"/>
    </location>
</feature>
<proteinExistence type="predicted"/>
<reference evidence="3" key="1">
    <citation type="submission" date="2022-02" db="EMBL/GenBank/DDBJ databases">
        <authorList>
            <person name="Henning P.M."/>
            <person name="McCubbin A.G."/>
            <person name="Shore J.S."/>
        </authorList>
    </citation>
    <scope>NUCLEOTIDE SEQUENCE</scope>
    <source>
        <strain evidence="3">F60SS</strain>
        <tissue evidence="3">Leaves</tissue>
    </source>
</reference>
<dbReference type="InterPro" id="IPR006652">
    <property type="entry name" value="Kelch_1"/>
</dbReference>
<keyword evidence="4" id="KW-1185">Reference proteome</keyword>
<dbReference type="SMART" id="SM00767">
    <property type="entry name" value="DCD"/>
    <property type="match status" value="1"/>
</dbReference>
<dbReference type="Pfam" id="PF10539">
    <property type="entry name" value="Dev_Cell_Death"/>
    <property type="match status" value="1"/>
</dbReference>
<evidence type="ECO:0000256" key="1">
    <source>
        <dbReference type="SAM" id="Coils"/>
    </source>
</evidence>
<reference evidence="3" key="2">
    <citation type="journal article" date="2023" name="Plants (Basel)">
        <title>Annotation of the Turnera subulata (Passifloraceae) Draft Genome Reveals the S-Locus Evolved after the Divergence of Turneroideae from Passifloroideae in a Stepwise Manner.</title>
        <authorList>
            <person name="Henning P.M."/>
            <person name="Roalson E.H."/>
            <person name="Mir W."/>
            <person name="McCubbin A.G."/>
            <person name="Shore J.S."/>
        </authorList>
    </citation>
    <scope>NUCLEOTIDE SEQUENCE</scope>
    <source>
        <strain evidence="3">F60SS</strain>
    </source>
</reference>
<dbReference type="SUPFAM" id="SSF117281">
    <property type="entry name" value="Kelch motif"/>
    <property type="match status" value="1"/>
</dbReference>
<dbReference type="Proteomes" id="UP001141552">
    <property type="component" value="Unassembled WGS sequence"/>
</dbReference>
<comment type="caution">
    <text evidence="3">The sequence shown here is derived from an EMBL/GenBank/DDBJ whole genome shotgun (WGS) entry which is preliminary data.</text>
</comment>
<evidence type="ECO:0000313" key="4">
    <source>
        <dbReference type="Proteomes" id="UP001141552"/>
    </source>
</evidence>
<organism evidence="3 4">
    <name type="scientific">Turnera subulata</name>
    <dbReference type="NCBI Taxonomy" id="218843"/>
    <lineage>
        <taxon>Eukaryota</taxon>
        <taxon>Viridiplantae</taxon>
        <taxon>Streptophyta</taxon>
        <taxon>Embryophyta</taxon>
        <taxon>Tracheophyta</taxon>
        <taxon>Spermatophyta</taxon>
        <taxon>Magnoliopsida</taxon>
        <taxon>eudicotyledons</taxon>
        <taxon>Gunneridae</taxon>
        <taxon>Pentapetalae</taxon>
        <taxon>rosids</taxon>
        <taxon>fabids</taxon>
        <taxon>Malpighiales</taxon>
        <taxon>Passifloraceae</taxon>
        <taxon>Turnera</taxon>
    </lineage>
</organism>
<keyword evidence="1" id="KW-0175">Coiled coil</keyword>
<name>A0A9Q0J7A1_9ROSI</name>
<sequence length="746" mass="83570">MINDTPYSFFSMVALKCAGAHNNTYSSVCFFPLSLTHTRTTLFPVSAHFALRETSALLFPFSAKSSHCFTSLSPHQLYSHDSLSREDISTHNQFMSLNLEADNMRFRNLQKSQLGGVIFGCTNATIKECLFKQLFGLPGHHISYVKNIEPGLPLFLFNYNTRKLHGIYEAASSGQMNLNPYGWTTDGANRTQFPAQVQIRVRLQCQTLLEEQFKPMIQDNYFSHGRFWFELDHAQTSKLVSLFSSVVETSAPSISVPQNVEKWRAMFQAHSLPEPAEEIEGFKQFVPGSDLLSNSNAEGDSIFVASLTGDDQLLDNQQHAKVADLKDKDLIVEKLKELARNHEPRELPLKDCTEDAHAKSDIISEEKGYAEEQRDLQVKNDMSSPFTSSDCQSIIAQLVQEMEELKAFKTEQTLKMACMEQKLVEAEKQILQLKVHCLSLESTSMPQIGDSEYDNLDELQLDPTEAIHLLGGYDGETWLPVLELYFPSKDVIKPLSPMSSARSYASVACLHGELYVFGGGNGTLWFDTVESYNHANDQWSFRPSLTRKKGSLGGATLNDKIFAVGGGNGTECFSDVEMLDLDIGRWIPTRSMLHKRFALAAVELNGVLYATGGFDGKDYLRSAERFDPREHSWRRIASMNTKRGCHSLVVFNDKLYALGGFDANTMVPSTEIYDPRLDLWITGDPMNDSRGYSAAAVVQDSIYVVGGLKSDKNIVETVEYFKEGQGWQEKTSGPIRKRCFLSAAAL</sequence>
<dbReference type="PANTHER" id="PTHR46034">
    <property type="match status" value="1"/>
</dbReference>
<dbReference type="InterPro" id="IPR013989">
    <property type="entry name" value="Dev_and_cell_death_domain"/>
</dbReference>
<dbReference type="OrthoDB" id="45365at2759"/>